<name>A0A379IIP4_PSEFL</name>
<organism evidence="2 3">
    <name type="scientific">Pseudomonas fluorescens</name>
    <dbReference type="NCBI Taxonomy" id="294"/>
    <lineage>
        <taxon>Bacteria</taxon>
        <taxon>Pseudomonadati</taxon>
        <taxon>Pseudomonadota</taxon>
        <taxon>Gammaproteobacteria</taxon>
        <taxon>Pseudomonadales</taxon>
        <taxon>Pseudomonadaceae</taxon>
        <taxon>Pseudomonas</taxon>
    </lineage>
</organism>
<proteinExistence type="predicted"/>
<dbReference type="OrthoDB" id="6764591at2"/>
<dbReference type="AlphaFoldDB" id="A0A379IIP4"/>
<dbReference type="KEGG" id="pfn:HZ99_11555"/>
<evidence type="ECO:0000256" key="1">
    <source>
        <dbReference type="SAM" id="SignalP"/>
    </source>
</evidence>
<keyword evidence="1" id="KW-0732">Signal</keyword>
<sequence>MIALKKWSVPMVAVVLAMGLGSVAVQAATQDITAVFRPDPSNPMVNKFTNTTPITGHCVTQPAFCAGWGVFSLLTTLSFSANQPIVAGNEMRQGAMFNVPSQWRPVQVTHSRTGEQETVEMRIAALGGWHELGARASQITGGGGHNEVWEGGGWSRDALPCLRTNGQVETSTGMAYFWRIPEGVGTCVKQARFQVPNLRYTSIHLAYELRTPNPLVMSSGEYYGSLAYSVGPGMDFDMGDVMIPNDNNLTFNFVLNVEHALKVDLPPGGNRIELLPQGGWQAWLNQGRAPSRLYRDQTFRLAASSRFKMQLECSLVINNTCGLRSDQGDEVPLQVAVTLPQGLAGQDDQAVNRRPLRLDGVGTELFQPLYYVNDRPGTLHFEVVRDDMAEMLKRPGSTYSGVVTVVWDSEV</sequence>
<reference evidence="2 3" key="1">
    <citation type="submission" date="2018-06" db="EMBL/GenBank/DDBJ databases">
        <authorList>
            <consortium name="Pathogen Informatics"/>
            <person name="Doyle S."/>
        </authorList>
    </citation>
    <scope>NUCLEOTIDE SEQUENCE [LARGE SCALE GENOMIC DNA]</scope>
    <source>
        <strain evidence="2 3">NCTC10392</strain>
    </source>
</reference>
<dbReference type="RefSeq" id="WP_038443047.1">
    <property type="nucleotide sequence ID" value="NZ_CP008896.1"/>
</dbReference>
<evidence type="ECO:0000313" key="2">
    <source>
        <dbReference type="EMBL" id="SUD33169.1"/>
    </source>
</evidence>
<evidence type="ECO:0008006" key="4">
    <source>
        <dbReference type="Google" id="ProtNLM"/>
    </source>
</evidence>
<dbReference type="EMBL" id="UGUS01000002">
    <property type="protein sequence ID" value="SUD33169.1"/>
    <property type="molecule type" value="Genomic_DNA"/>
</dbReference>
<gene>
    <name evidence="2" type="ORF">NCTC10392_04559</name>
</gene>
<feature type="chain" id="PRO_5016945431" description="Fimbrial protein" evidence="1">
    <location>
        <begin position="28"/>
        <end position="411"/>
    </location>
</feature>
<accession>A0A379IIP4</accession>
<dbReference type="Proteomes" id="UP000255125">
    <property type="component" value="Unassembled WGS sequence"/>
</dbReference>
<protein>
    <recommendedName>
        <fullName evidence="4">Fimbrial protein</fullName>
    </recommendedName>
</protein>
<feature type="signal peptide" evidence="1">
    <location>
        <begin position="1"/>
        <end position="27"/>
    </location>
</feature>
<evidence type="ECO:0000313" key="3">
    <source>
        <dbReference type="Proteomes" id="UP000255125"/>
    </source>
</evidence>